<keyword evidence="1" id="KW-0694">RNA-binding</keyword>
<feature type="domain" description="RNA-binding S4" evidence="2">
    <location>
        <begin position="182"/>
        <end position="244"/>
    </location>
</feature>
<dbReference type="Proteomes" id="UP000563151">
    <property type="component" value="Unassembled WGS sequence"/>
</dbReference>
<dbReference type="AlphaFoldDB" id="A0A923E5A7"/>
<dbReference type="InterPro" id="IPR040591">
    <property type="entry name" value="RqcP2_RBD"/>
</dbReference>
<dbReference type="EMBL" id="JAAZWO010000002">
    <property type="protein sequence ID" value="MBC2396613.1"/>
    <property type="molecule type" value="Genomic_DNA"/>
</dbReference>
<evidence type="ECO:0000313" key="3">
    <source>
        <dbReference type="EMBL" id="MBC2396613.1"/>
    </source>
</evidence>
<protein>
    <submittedName>
        <fullName evidence="3">RNA-binding protein</fullName>
    </submittedName>
</protein>
<dbReference type="GO" id="GO:0003723">
    <property type="term" value="F:RNA binding"/>
    <property type="evidence" value="ECO:0007669"/>
    <property type="project" value="UniProtKB-KW"/>
</dbReference>
<organism evidence="3 4">
    <name type="scientific">Clostridium tetanomorphum</name>
    <dbReference type="NCBI Taxonomy" id="1553"/>
    <lineage>
        <taxon>Bacteria</taxon>
        <taxon>Bacillati</taxon>
        <taxon>Bacillota</taxon>
        <taxon>Clostridia</taxon>
        <taxon>Eubacteriales</taxon>
        <taxon>Clostridiaceae</taxon>
        <taxon>Clostridium</taxon>
    </lineage>
</organism>
<dbReference type="CDD" id="cd00165">
    <property type="entry name" value="S4"/>
    <property type="match status" value="1"/>
</dbReference>
<keyword evidence="4" id="KW-1185">Reference proteome</keyword>
<sequence length="258" mass="30047">MIDKRTFISGIEYEDKNRISKLYDKILLCNKTGKTIYTNEFYPPNVWKKLEEFKACIDVNIYNNGFFEDSERRVIAFSSEEELYYYPVELIKVVNKSAFRELSHREYMGAIMSLGIRREKFGDIILKKDGCYFPINEELVDYVIDNLKNVGNCPCNIEKVNIYEEGLPQYTFENITVMATSNRIDCMISAITNLSRNKALDLILSGKVLINYFPVKDKDKMIKKNSIITVRGFGKFKFVEEVGNTAKGRLKLLFKKFI</sequence>
<dbReference type="InterPro" id="IPR012677">
    <property type="entry name" value="Nucleotide-bd_a/b_plait_sf"/>
</dbReference>
<accession>A0A923E5A7</accession>
<dbReference type="PROSITE" id="PS50889">
    <property type="entry name" value="S4"/>
    <property type="match status" value="1"/>
</dbReference>
<evidence type="ECO:0000256" key="1">
    <source>
        <dbReference type="PROSITE-ProRule" id="PRU00182"/>
    </source>
</evidence>
<dbReference type="Pfam" id="PF17774">
    <property type="entry name" value="YlmH_RBD"/>
    <property type="match status" value="1"/>
</dbReference>
<dbReference type="RefSeq" id="WP_173680335.1">
    <property type="nucleotide sequence ID" value="NZ_JAAZWO010000002.1"/>
</dbReference>
<evidence type="ECO:0000313" key="4">
    <source>
        <dbReference type="Proteomes" id="UP000563151"/>
    </source>
</evidence>
<comment type="caution">
    <text evidence="3">The sequence shown here is derived from an EMBL/GenBank/DDBJ whole genome shotgun (WGS) entry which is preliminary data.</text>
</comment>
<reference evidence="3 4" key="1">
    <citation type="submission" date="2020-04" db="EMBL/GenBank/DDBJ databases">
        <title>Genomic insights into acetone-butanol-ethanol (ABE) fermentation by sequencing solventogenic clostridia strains.</title>
        <authorList>
            <person name="Brown S."/>
        </authorList>
    </citation>
    <scope>NUCLEOTIDE SEQUENCE [LARGE SCALE GENOMIC DNA]</scope>
    <source>
        <strain evidence="3 4">DJ011</strain>
    </source>
</reference>
<dbReference type="InterPro" id="IPR036986">
    <property type="entry name" value="S4_RNA-bd_sf"/>
</dbReference>
<dbReference type="Gene3D" id="3.30.70.330">
    <property type="match status" value="1"/>
</dbReference>
<name>A0A923E5A7_CLOTT</name>
<evidence type="ECO:0000259" key="2">
    <source>
        <dbReference type="SMART" id="SM00363"/>
    </source>
</evidence>
<proteinExistence type="predicted"/>
<dbReference type="Gene3D" id="3.10.290.10">
    <property type="entry name" value="RNA-binding S4 domain"/>
    <property type="match status" value="1"/>
</dbReference>
<gene>
    <name evidence="3" type="ORF">HGG79_02310</name>
</gene>
<dbReference type="SUPFAM" id="SSF55174">
    <property type="entry name" value="Alpha-L RNA-binding motif"/>
    <property type="match status" value="1"/>
</dbReference>
<dbReference type="SMART" id="SM00363">
    <property type="entry name" value="S4"/>
    <property type="match status" value="1"/>
</dbReference>
<dbReference type="InterPro" id="IPR002942">
    <property type="entry name" value="S4_RNA-bd"/>
</dbReference>